<accession>A0A6J4Q6Y0</accession>
<proteinExistence type="predicted"/>
<gene>
    <name evidence="2" type="ORF">AVDCRST_MAG66-3587</name>
</gene>
<sequence length="54" mass="5776">MADDPDDARRADDGGADRGVDAFDAIVSSWRADGPVPQWPDDPHDPRPPPPDPA</sequence>
<reference evidence="2" key="1">
    <citation type="submission" date="2020-02" db="EMBL/GenBank/DDBJ databases">
        <authorList>
            <person name="Meier V. D."/>
        </authorList>
    </citation>
    <scope>NUCLEOTIDE SEQUENCE</scope>
    <source>
        <strain evidence="2">AVDCRST_MAG66</strain>
    </source>
</reference>
<evidence type="ECO:0000256" key="1">
    <source>
        <dbReference type="SAM" id="MobiDB-lite"/>
    </source>
</evidence>
<organism evidence="2">
    <name type="scientific">uncultured Pseudonocardia sp</name>
    <dbReference type="NCBI Taxonomy" id="211455"/>
    <lineage>
        <taxon>Bacteria</taxon>
        <taxon>Bacillati</taxon>
        <taxon>Actinomycetota</taxon>
        <taxon>Actinomycetes</taxon>
        <taxon>Pseudonocardiales</taxon>
        <taxon>Pseudonocardiaceae</taxon>
        <taxon>Pseudonocardia</taxon>
        <taxon>environmental samples</taxon>
    </lineage>
</organism>
<evidence type="ECO:0000313" key="2">
    <source>
        <dbReference type="EMBL" id="CAA9436159.1"/>
    </source>
</evidence>
<feature type="non-terminal residue" evidence="2">
    <location>
        <position position="54"/>
    </location>
</feature>
<name>A0A6J4Q6Y0_9PSEU</name>
<feature type="compositionally biased region" description="Basic and acidic residues" evidence="1">
    <location>
        <begin position="7"/>
        <end position="21"/>
    </location>
</feature>
<feature type="region of interest" description="Disordered" evidence="1">
    <location>
        <begin position="1"/>
        <end position="54"/>
    </location>
</feature>
<dbReference type="EMBL" id="CADCUS010000509">
    <property type="protein sequence ID" value="CAA9436159.1"/>
    <property type="molecule type" value="Genomic_DNA"/>
</dbReference>
<protein>
    <submittedName>
        <fullName evidence="2">Uncharacterized protein</fullName>
    </submittedName>
</protein>
<dbReference type="AlphaFoldDB" id="A0A6J4Q6Y0"/>